<feature type="transmembrane region" description="Helical" evidence="8">
    <location>
        <begin position="203"/>
        <end position="220"/>
    </location>
</feature>
<keyword evidence="5 8" id="KW-0812">Transmembrane</keyword>
<evidence type="ECO:0000256" key="6">
    <source>
        <dbReference type="ARBA" id="ARBA00022989"/>
    </source>
</evidence>
<dbReference type="InterPro" id="IPR038731">
    <property type="entry name" value="RgtA/B/C-like"/>
</dbReference>
<feature type="domain" description="Glycosyltransferase RgtA/B/C/D-like" evidence="9">
    <location>
        <begin position="184"/>
        <end position="335"/>
    </location>
</feature>
<evidence type="ECO:0000313" key="10">
    <source>
        <dbReference type="EMBL" id="PKD28207.1"/>
    </source>
</evidence>
<keyword evidence="2" id="KW-1003">Cell membrane</keyword>
<feature type="transmembrane region" description="Helical" evidence="8">
    <location>
        <begin position="492"/>
        <end position="511"/>
    </location>
</feature>
<proteinExistence type="predicted"/>
<evidence type="ECO:0000256" key="4">
    <source>
        <dbReference type="ARBA" id="ARBA00022679"/>
    </source>
</evidence>
<evidence type="ECO:0000256" key="8">
    <source>
        <dbReference type="SAM" id="Phobius"/>
    </source>
</evidence>
<dbReference type="GO" id="GO:0009103">
    <property type="term" value="P:lipopolysaccharide biosynthetic process"/>
    <property type="evidence" value="ECO:0007669"/>
    <property type="project" value="UniProtKB-ARBA"/>
</dbReference>
<keyword evidence="3" id="KW-0328">Glycosyltransferase</keyword>
<dbReference type="PANTHER" id="PTHR33908">
    <property type="entry name" value="MANNOSYLTRANSFERASE YKCB-RELATED"/>
    <property type="match status" value="1"/>
</dbReference>
<evidence type="ECO:0000259" key="9">
    <source>
        <dbReference type="Pfam" id="PF13231"/>
    </source>
</evidence>
<keyword evidence="11" id="KW-1185">Reference proteome</keyword>
<dbReference type="GO" id="GO:0005886">
    <property type="term" value="C:plasma membrane"/>
    <property type="evidence" value="ECO:0007669"/>
    <property type="project" value="UniProtKB-SubCell"/>
</dbReference>
<dbReference type="Pfam" id="PF13231">
    <property type="entry name" value="PMT_2"/>
    <property type="match status" value="1"/>
</dbReference>
<feature type="transmembrane region" description="Helical" evidence="8">
    <location>
        <begin position="299"/>
        <end position="315"/>
    </location>
</feature>
<evidence type="ECO:0000256" key="3">
    <source>
        <dbReference type="ARBA" id="ARBA00022676"/>
    </source>
</evidence>
<feature type="transmembrane region" description="Helical" evidence="8">
    <location>
        <begin position="322"/>
        <end position="342"/>
    </location>
</feature>
<name>A0A2N0UMK7_9FIRM</name>
<keyword evidence="7 8" id="KW-0472">Membrane</keyword>
<feature type="transmembrane region" description="Helical" evidence="8">
    <location>
        <begin position="277"/>
        <end position="293"/>
    </location>
</feature>
<keyword evidence="6 8" id="KW-1133">Transmembrane helix</keyword>
<evidence type="ECO:0000256" key="1">
    <source>
        <dbReference type="ARBA" id="ARBA00004651"/>
    </source>
</evidence>
<evidence type="ECO:0000313" key="11">
    <source>
        <dbReference type="Proteomes" id="UP000233425"/>
    </source>
</evidence>
<feature type="transmembrane region" description="Helical" evidence="8">
    <location>
        <begin position="171"/>
        <end position="191"/>
    </location>
</feature>
<dbReference type="PANTHER" id="PTHR33908:SF11">
    <property type="entry name" value="MEMBRANE PROTEIN"/>
    <property type="match status" value="1"/>
</dbReference>
<organism evidence="10 11">
    <name type="scientific">Ruminococcus bromii</name>
    <dbReference type="NCBI Taxonomy" id="40518"/>
    <lineage>
        <taxon>Bacteria</taxon>
        <taxon>Bacillati</taxon>
        <taxon>Bacillota</taxon>
        <taxon>Clostridia</taxon>
        <taxon>Eubacteriales</taxon>
        <taxon>Oscillospiraceae</taxon>
        <taxon>Ruminococcus</taxon>
    </lineage>
</organism>
<feature type="transmembrane region" description="Helical" evidence="8">
    <location>
        <begin position="232"/>
        <end position="265"/>
    </location>
</feature>
<accession>A0A2N0UMK7</accession>
<keyword evidence="4" id="KW-0808">Transferase</keyword>
<feature type="transmembrane region" description="Helical" evidence="8">
    <location>
        <begin position="517"/>
        <end position="537"/>
    </location>
</feature>
<evidence type="ECO:0000256" key="2">
    <source>
        <dbReference type="ARBA" id="ARBA00022475"/>
    </source>
</evidence>
<evidence type="ECO:0000256" key="7">
    <source>
        <dbReference type="ARBA" id="ARBA00023136"/>
    </source>
</evidence>
<sequence length="563" mass="64080">MSNTKAKNNSKNSKKSKQTAKTVTSVKKQNTVEYVIVNILCLFVFIAFAYIAIMSFVQTSVFDSANYGSEVILYQTDNIALNILFTALFTVFIFKMKKHYDFFAKVNLKYMQICLAAFVMIVGLVWIFSVTSVPAADSYNIYETASQAAKGNYLSFQNNSGFYNSDFYSGYAYYNFYPFQLGFVFISEIFYRIFGTESTMSIQVFNVMCTAAAYLGIVNITKLLFKKRSIEFISILLLAGCFQPVLFCTFVYGNIIGMCFAIWASYFLIKYFQTNKYLLLIPCAVLLVVSTLAKYNNLIYLVAFVIMLIIHTIKAKKWQSIAFALAICIAVVGTSNLVIMSYENRSGVKLSSGVTQVMYLDMGINDSYMAPGWYNGIALDDYRNAGLDAKAGNAQAWSNIKSRMNYFGKNSNYMIDFFSKKITSQWNETTYESIWVSKVKNHTNELNWIGKGMYDGSIGQFFELYFNLYMQILFIAFAVGIYFLFLNKKTNIETVLLPLVLLGAFGYHLLFEGKSQYVLTYIILMIPTASFAFECILNGKYTKIKEFVGKLKEIPEKKENEKA</sequence>
<dbReference type="Proteomes" id="UP000233425">
    <property type="component" value="Unassembled WGS sequence"/>
</dbReference>
<protein>
    <submittedName>
        <fullName evidence="10">Putative integral membrane protein</fullName>
    </submittedName>
</protein>
<dbReference type="GO" id="GO:0016763">
    <property type="term" value="F:pentosyltransferase activity"/>
    <property type="evidence" value="ECO:0007669"/>
    <property type="project" value="TreeGrafter"/>
</dbReference>
<dbReference type="AlphaFoldDB" id="A0A2N0UMK7"/>
<comment type="caution">
    <text evidence="10">The sequence shown here is derived from an EMBL/GenBank/DDBJ whole genome shotgun (WGS) entry which is preliminary data.</text>
</comment>
<dbReference type="InterPro" id="IPR050297">
    <property type="entry name" value="LipidA_mod_glycosyltrf_83"/>
</dbReference>
<evidence type="ECO:0000256" key="5">
    <source>
        <dbReference type="ARBA" id="ARBA00022692"/>
    </source>
</evidence>
<feature type="transmembrane region" description="Helical" evidence="8">
    <location>
        <begin position="464"/>
        <end position="485"/>
    </location>
</feature>
<feature type="transmembrane region" description="Helical" evidence="8">
    <location>
        <begin position="35"/>
        <end position="59"/>
    </location>
</feature>
<dbReference type="EMBL" id="NNSR01000063">
    <property type="protein sequence ID" value="PKD28207.1"/>
    <property type="molecule type" value="Genomic_DNA"/>
</dbReference>
<feature type="transmembrane region" description="Helical" evidence="8">
    <location>
        <begin position="79"/>
        <end position="96"/>
    </location>
</feature>
<feature type="transmembrane region" description="Helical" evidence="8">
    <location>
        <begin position="108"/>
        <end position="128"/>
    </location>
</feature>
<dbReference type="RefSeq" id="WP_101029250.1">
    <property type="nucleotide sequence ID" value="NZ_CABMMZ010000063.1"/>
</dbReference>
<reference evidence="10" key="1">
    <citation type="journal article" date="2018" name="Environ. Microbiol.">
        <title>Sporulation capability and amylosome conservation among diverse human colonic and rumen isolates of the keystone starch-degrader Ruminococcus bromii.</title>
        <authorList>
            <person name="Mukhopadhya I."/>
            <person name="Morais S."/>
            <person name="Laverde-Gomez J."/>
            <person name="Sheridan P.O."/>
            <person name="Walker A.W."/>
            <person name="Kelly W."/>
            <person name="Klieve A.V."/>
            <person name="Ouwerkerk D."/>
            <person name="Duncan S.H."/>
            <person name="Louis P."/>
            <person name="Koropatkin N."/>
            <person name="Cockburn D."/>
            <person name="Kibler R."/>
            <person name="Cooper P.J."/>
            <person name="Sandoval C."/>
            <person name="Crost E."/>
            <person name="Juge N."/>
            <person name="Bayer E.A."/>
            <person name="Flint H.J."/>
        </authorList>
    </citation>
    <scope>NUCLEOTIDE SEQUENCE [LARGE SCALE GENOMIC DNA]</scope>
    <source>
        <strain evidence="10">ATCC 27255</strain>
    </source>
</reference>
<gene>
    <name evidence="10" type="ORF">RBATCC27255_01260</name>
</gene>
<comment type="subcellular location">
    <subcellularLocation>
        <location evidence="1">Cell membrane</location>
        <topology evidence="1">Multi-pass membrane protein</topology>
    </subcellularLocation>
</comment>